<sequence length="82" mass="8620">MKRLMTALFAITMTLATSAAFAQASGAMSNDAMSHDAMSKGAMSHDSMSKDSMSHDTMKKSGKMKKHDSTGMDHAASGAMSQ</sequence>
<accession>A0A069P8P3</accession>
<dbReference type="AlphaFoldDB" id="A0A069P8P3"/>
<reference evidence="3" key="4">
    <citation type="submission" date="2024-05" db="EMBL/GenBank/DDBJ databases">
        <authorList>
            <person name="Sun Q."/>
            <person name="Zhou Y."/>
        </authorList>
    </citation>
    <scope>NUCLEOTIDE SEQUENCE</scope>
    <source>
        <strain evidence="3">CGMCC 1.11013</strain>
    </source>
</reference>
<dbReference type="NCBIfam" id="TIGR02953">
    <property type="entry name" value="penta_MxKDx"/>
    <property type="match status" value="1"/>
</dbReference>
<evidence type="ECO:0000313" key="6">
    <source>
        <dbReference type="Proteomes" id="UP000597138"/>
    </source>
</evidence>
<dbReference type="RefSeq" id="WP_035960354.1">
    <property type="nucleotide sequence ID" value="NZ_BMEG01000005.1"/>
</dbReference>
<feature type="region of interest" description="Disordered" evidence="1">
    <location>
        <begin position="30"/>
        <end position="82"/>
    </location>
</feature>
<organism evidence="4 5">
    <name type="scientific">Caballeronia grimmiae</name>
    <dbReference type="NCBI Taxonomy" id="1071679"/>
    <lineage>
        <taxon>Bacteria</taxon>
        <taxon>Pseudomonadati</taxon>
        <taxon>Pseudomonadota</taxon>
        <taxon>Betaproteobacteria</taxon>
        <taxon>Burkholderiales</taxon>
        <taxon>Burkholderiaceae</taxon>
        <taxon>Caballeronia</taxon>
    </lineage>
</organism>
<evidence type="ECO:0000313" key="4">
    <source>
        <dbReference type="EMBL" id="KDR37013.1"/>
    </source>
</evidence>
<dbReference type="EMBL" id="JFHE01000002">
    <property type="protein sequence ID" value="KDR37013.1"/>
    <property type="molecule type" value="Genomic_DNA"/>
</dbReference>
<feature type="compositionally biased region" description="Basic and acidic residues" evidence="1">
    <location>
        <begin position="47"/>
        <end position="59"/>
    </location>
</feature>
<comment type="caution">
    <text evidence="4">The sequence shown here is derived from an EMBL/GenBank/DDBJ whole genome shotgun (WGS) entry which is preliminary data.</text>
</comment>
<evidence type="ECO:0008006" key="7">
    <source>
        <dbReference type="Google" id="ProtNLM"/>
    </source>
</evidence>
<protein>
    <recommendedName>
        <fullName evidence="7">Pentapeptide MXKDX repeat protein</fullName>
    </recommendedName>
</protein>
<reference evidence="3" key="1">
    <citation type="journal article" date="2014" name="Int. J. Syst. Evol. Microbiol.">
        <title>Complete genome of a new Firmicutes species belonging to the dominant human colonic microbiota ('Ruminococcus bicirculans') reveals two chromosomes and a selective capacity to utilize plant glucans.</title>
        <authorList>
            <consortium name="NISC Comparative Sequencing Program"/>
            <person name="Wegmann U."/>
            <person name="Louis P."/>
            <person name="Goesmann A."/>
            <person name="Henrissat B."/>
            <person name="Duncan S.H."/>
            <person name="Flint H.J."/>
        </authorList>
    </citation>
    <scope>NUCLEOTIDE SEQUENCE</scope>
    <source>
        <strain evidence="3">CGMCC 1.11013</strain>
    </source>
</reference>
<evidence type="ECO:0000256" key="1">
    <source>
        <dbReference type="SAM" id="MobiDB-lite"/>
    </source>
</evidence>
<dbReference type="EMBL" id="BMEG01000005">
    <property type="protein sequence ID" value="GGD75424.1"/>
    <property type="molecule type" value="Genomic_DNA"/>
</dbReference>
<reference evidence="6" key="3">
    <citation type="journal article" date="2019" name="Int. J. Syst. Evol. Microbiol.">
        <title>The Global Catalogue of Microorganisms (GCM) 10K type strain sequencing project: providing services to taxonomists for standard genome sequencing and annotation.</title>
        <authorList>
            <consortium name="The Broad Institute Genomics Platform"/>
            <consortium name="The Broad Institute Genome Sequencing Center for Infectious Disease"/>
            <person name="Wu L."/>
            <person name="Ma J."/>
        </authorList>
    </citation>
    <scope>NUCLEOTIDE SEQUENCE [LARGE SCALE GENOMIC DNA]</scope>
    <source>
        <strain evidence="6">CGMCC 1.11013</strain>
    </source>
</reference>
<gene>
    <name evidence="4" type="ORF">BG57_11785</name>
    <name evidence="3" type="ORF">GCM10010985_32450</name>
</gene>
<feature type="signal peptide" evidence="2">
    <location>
        <begin position="1"/>
        <end position="22"/>
    </location>
</feature>
<dbReference type="Proteomes" id="UP000597138">
    <property type="component" value="Unassembled WGS sequence"/>
</dbReference>
<evidence type="ECO:0000313" key="5">
    <source>
        <dbReference type="Proteomes" id="UP000027439"/>
    </source>
</evidence>
<proteinExistence type="predicted"/>
<keyword evidence="2" id="KW-0732">Signal</keyword>
<name>A0A069P8P3_9BURK</name>
<feature type="chain" id="PRO_5001664094" description="Pentapeptide MXKDX repeat protein" evidence="2">
    <location>
        <begin position="23"/>
        <end position="82"/>
    </location>
</feature>
<keyword evidence="6" id="KW-1185">Reference proteome</keyword>
<reference evidence="4 5" key="2">
    <citation type="submission" date="2014-03" db="EMBL/GenBank/DDBJ databases">
        <title>Draft Genome Sequences of Four Burkholderia Strains.</title>
        <authorList>
            <person name="Liu X.Y."/>
            <person name="Li C.X."/>
            <person name="Xu J.H."/>
        </authorList>
    </citation>
    <scope>NUCLEOTIDE SEQUENCE [LARGE SCALE GENOMIC DNA]</scope>
    <source>
        <strain evidence="4 5">R27</strain>
    </source>
</reference>
<dbReference type="Proteomes" id="UP000027439">
    <property type="component" value="Unassembled WGS sequence"/>
</dbReference>
<dbReference type="InterPro" id="IPR014299">
    <property type="entry name" value="Penta_MxKDx"/>
</dbReference>
<evidence type="ECO:0000313" key="3">
    <source>
        <dbReference type="EMBL" id="GGD75424.1"/>
    </source>
</evidence>
<dbReference type="eggNOG" id="ENOG5033FFY">
    <property type="taxonomic scope" value="Bacteria"/>
</dbReference>
<evidence type="ECO:0000256" key="2">
    <source>
        <dbReference type="SAM" id="SignalP"/>
    </source>
</evidence>
<dbReference type="STRING" id="1071679.BG57_11785"/>